<gene>
    <name evidence="10" type="ORF">B3C1_17797</name>
</gene>
<dbReference type="InterPro" id="IPR005572">
    <property type="entry name" value="Anti-sigma_E_RseA_N"/>
</dbReference>
<evidence type="ECO:0000313" key="10">
    <source>
        <dbReference type="EMBL" id="EKE67919.1"/>
    </source>
</evidence>
<dbReference type="eggNOG" id="COG3073">
    <property type="taxonomic scope" value="Bacteria"/>
</dbReference>
<protein>
    <recommendedName>
        <fullName evidence="7">Anti-sigma-E factor RseA</fullName>
    </recommendedName>
    <alternativeName>
        <fullName evidence="7">Regulator of SigE</fullName>
    </alternativeName>
    <alternativeName>
        <fullName evidence="7">Sigma-E anti-sigma factor RseA</fullName>
    </alternativeName>
    <alternativeName>
        <fullName evidence="7">Sigma-E factor negative regulatory protein</fullName>
    </alternativeName>
</protein>
<keyword evidence="5" id="KW-1133">Transmembrane helix</keyword>
<evidence type="ECO:0000256" key="5">
    <source>
        <dbReference type="ARBA" id="ARBA00022989"/>
    </source>
</evidence>
<dbReference type="RefSeq" id="WP_008486542.1">
    <property type="nucleotide sequence ID" value="NZ_AMRI01000035.1"/>
</dbReference>
<accession>K2JBD8</accession>
<reference evidence="10 11" key="1">
    <citation type="journal article" date="2012" name="J. Bacteriol.">
        <title>Genome Sequence of Gallaecimonas xiamenensis Type Strain 3-C-1.</title>
        <authorList>
            <person name="Lai Q."/>
            <person name="Wang L."/>
            <person name="Wang W."/>
            <person name="Shao Z."/>
        </authorList>
    </citation>
    <scope>NUCLEOTIDE SEQUENCE [LARGE SCALE GENOMIC DNA]</scope>
    <source>
        <strain evidence="10 11">3-C-1</strain>
    </source>
</reference>
<dbReference type="InterPro" id="IPR005573">
    <property type="entry name" value="Anti-sigma_E_RseA_C"/>
</dbReference>
<keyword evidence="4" id="KW-0812">Transmembrane</keyword>
<dbReference type="GO" id="GO:0005886">
    <property type="term" value="C:plasma membrane"/>
    <property type="evidence" value="ECO:0007669"/>
    <property type="project" value="UniProtKB-SubCell"/>
</dbReference>
<name>K2JBD8_9GAMM</name>
<evidence type="ECO:0000256" key="7">
    <source>
        <dbReference type="PIRNR" id="PIRNR016938"/>
    </source>
</evidence>
<dbReference type="Gene3D" id="1.10.10.880">
    <property type="entry name" value="Anti sigma-E protein RseA, N-terminal domain"/>
    <property type="match status" value="1"/>
</dbReference>
<dbReference type="Proteomes" id="UP000006755">
    <property type="component" value="Unassembled WGS sequence"/>
</dbReference>
<evidence type="ECO:0000313" key="11">
    <source>
        <dbReference type="Proteomes" id="UP000006755"/>
    </source>
</evidence>
<dbReference type="Pfam" id="PF03873">
    <property type="entry name" value="RseA_C"/>
    <property type="match status" value="1"/>
</dbReference>
<proteinExistence type="inferred from homology"/>
<dbReference type="STRING" id="745411.B3C1_17797"/>
<evidence type="ECO:0000259" key="9">
    <source>
        <dbReference type="Pfam" id="PF03873"/>
    </source>
</evidence>
<comment type="subcellular location">
    <subcellularLocation>
        <location evidence="7">Cell inner membrane</location>
    </subcellularLocation>
    <subcellularLocation>
        <location evidence="1">Cell membrane</location>
        <topology evidence="1">Single-pass membrane protein</topology>
    </subcellularLocation>
</comment>
<dbReference type="CDD" id="cd16328">
    <property type="entry name" value="RseA_N"/>
    <property type="match status" value="1"/>
</dbReference>
<evidence type="ECO:0000256" key="6">
    <source>
        <dbReference type="ARBA" id="ARBA00023136"/>
    </source>
</evidence>
<feature type="domain" description="Anti sigma-E protein RseA N-terminal" evidence="8">
    <location>
        <begin position="6"/>
        <end position="82"/>
    </location>
</feature>
<evidence type="ECO:0000259" key="8">
    <source>
        <dbReference type="Pfam" id="PF03872"/>
    </source>
</evidence>
<dbReference type="OrthoDB" id="6194196at2"/>
<dbReference type="SUPFAM" id="SSF89069">
    <property type="entry name" value="N-terminal, cytoplasmic domain of anti-sigmaE factor RseA"/>
    <property type="match status" value="1"/>
</dbReference>
<comment type="function">
    <text evidence="7">An anti-sigma factor for extracytoplasmic function (ECF) sigma factor sigma-E (RpoE). ECF sigma factors are held in an inactive form by an anti-sigma factor until released by regulated intramembrane proteolysis (RIP). RIP occurs when an extracytoplasmic signal triggers a concerted proteolytic cascade to transmit information and elicit cellular responses. The membrane-spanning regulatory substrate protein is first cut periplasmically (site-1 protease, S1P, DegS), then within the membrane itself (site-2 protease, S2P, RseP), while cytoplasmic proteases finish degrading the anti-sigma factor, liberating sigma-E.</text>
</comment>
<keyword evidence="3 7" id="KW-1003">Cell membrane</keyword>
<sequence>MAQQRDELFSALVDNQHPLDDHWLEDLKSDPQVQERWQRYHLIGDAMRGDLPGEMAFDITSKVAAALAEEPAILAPQAVAKPKGVQGFWRPVAQLAIAASVALVAIVGVQQYSTQDDLPQPSSPVLSTLPAIGTAAPVSLEAAGPRAGQQQGRLVQAEQQRRVNAYLQDHAQQLRLQDDENGEDNEANPQ</sequence>
<dbReference type="InterPro" id="IPR052383">
    <property type="entry name" value="Anti-sigma-E_RseA-like"/>
</dbReference>
<comment type="caution">
    <text evidence="10">The sequence shown here is derived from an EMBL/GenBank/DDBJ whole genome shotgun (WGS) entry which is preliminary data.</text>
</comment>
<evidence type="ECO:0000256" key="4">
    <source>
        <dbReference type="ARBA" id="ARBA00022692"/>
    </source>
</evidence>
<evidence type="ECO:0000256" key="2">
    <source>
        <dbReference type="ARBA" id="ARBA00005837"/>
    </source>
</evidence>
<dbReference type="EMBL" id="AMRI01000035">
    <property type="protein sequence ID" value="EKE67919.1"/>
    <property type="molecule type" value="Genomic_DNA"/>
</dbReference>
<keyword evidence="11" id="KW-1185">Reference proteome</keyword>
<comment type="similarity">
    <text evidence="2 7">Belongs to the RseA family.</text>
</comment>
<dbReference type="PIRSF" id="PIRSF016938">
    <property type="entry name" value="RseA"/>
    <property type="match status" value="1"/>
</dbReference>
<comment type="subunit">
    <text evidence="7">Interacts 1:1 with ECF RNA polymerase sigma-E (RpoE); this inhibits the interaction of sigma-E with the RNA polymerase catalytic core and leads to a decreased expression of sigma-E-regulated genes. Interacts with RseB.</text>
</comment>
<organism evidence="10 11">
    <name type="scientific">Gallaecimonas xiamenensis 3-C-1</name>
    <dbReference type="NCBI Taxonomy" id="745411"/>
    <lineage>
        <taxon>Bacteria</taxon>
        <taxon>Pseudomonadati</taxon>
        <taxon>Pseudomonadota</taxon>
        <taxon>Gammaproteobacteria</taxon>
        <taxon>Enterobacterales</taxon>
        <taxon>Gallaecimonadaceae</taxon>
        <taxon>Gallaecimonas</taxon>
    </lineage>
</organism>
<dbReference type="PANTHER" id="PTHR38104">
    <property type="match status" value="1"/>
</dbReference>
<dbReference type="PATRIC" id="fig|745411.4.peg.3498"/>
<dbReference type="GO" id="GO:0016989">
    <property type="term" value="F:sigma factor antagonist activity"/>
    <property type="evidence" value="ECO:0007669"/>
    <property type="project" value="InterPro"/>
</dbReference>
<dbReference type="PANTHER" id="PTHR38104:SF1">
    <property type="entry name" value="ANTI-SIGMA-E FACTOR RSEA"/>
    <property type="match status" value="1"/>
</dbReference>
<dbReference type="Pfam" id="PF03872">
    <property type="entry name" value="RseA_N"/>
    <property type="match status" value="1"/>
</dbReference>
<dbReference type="InterPro" id="IPR036147">
    <property type="entry name" value="Anti-sigma_E_RseA_N_sf"/>
</dbReference>
<evidence type="ECO:0000256" key="1">
    <source>
        <dbReference type="ARBA" id="ARBA00004162"/>
    </source>
</evidence>
<feature type="domain" description="Anti sigma-E protein RseA C-terminal" evidence="9">
    <location>
        <begin position="123"/>
        <end position="176"/>
    </location>
</feature>
<dbReference type="InterPro" id="IPR026279">
    <property type="entry name" value="RseA"/>
</dbReference>
<dbReference type="AlphaFoldDB" id="K2JBD8"/>
<evidence type="ECO:0000256" key="3">
    <source>
        <dbReference type="ARBA" id="ARBA00022475"/>
    </source>
</evidence>
<keyword evidence="6 7" id="KW-0472">Membrane</keyword>
<keyword evidence="7" id="KW-0997">Cell inner membrane</keyword>